<comment type="caution">
    <text evidence="1">The sequence shown here is derived from an EMBL/GenBank/DDBJ whole genome shotgun (WGS) entry which is preliminary data.</text>
</comment>
<keyword evidence="2" id="KW-1185">Reference proteome</keyword>
<organism evidence="1 2">
    <name type="scientific">Artomyces pyxidatus</name>
    <dbReference type="NCBI Taxonomy" id="48021"/>
    <lineage>
        <taxon>Eukaryota</taxon>
        <taxon>Fungi</taxon>
        <taxon>Dikarya</taxon>
        <taxon>Basidiomycota</taxon>
        <taxon>Agaricomycotina</taxon>
        <taxon>Agaricomycetes</taxon>
        <taxon>Russulales</taxon>
        <taxon>Auriscalpiaceae</taxon>
        <taxon>Artomyces</taxon>
    </lineage>
</organism>
<evidence type="ECO:0000313" key="2">
    <source>
        <dbReference type="Proteomes" id="UP000814140"/>
    </source>
</evidence>
<gene>
    <name evidence="1" type="ORF">BV25DRAFT_1820410</name>
</gene>
<dbReference type="EMBL" id="MU277192">
    <property type="protein sequence ID" value="KAI0066460.1"/>
    <property type="molecule type" value="Genomic_DNA"/>
</dbReference>
<reference evidence="1" key="1">
    <citation type="submission" date="2021-03" db="EMBL/GenBank/DDBJ databases">
        <authorList>
            <consortium name="DOE Joint Genome Institute"/>
            <person name="Ahrendt S."/>
            <person name="Looney B.P."/>
            <person name="Miyauchi S."/>
            <person name="Morin E."/>
            <person name="Drula E."/>
            <person name="Courty P.E."/>
            <person name="Chicoki N."/>
            <person name="Fauchery L."/>
            <person name="Kohler A."/>
            <person name="Kuo A."/>
            <person name="Labutti K."/>
            <person name="Pangilinan J."/>
            <person name="Lipzen A."/>
            <person name="Riley R."/>
            <person name="Andreopoulos W."/>
            <person name="He G."/>
            <person name="Johnson J."/>
            <person name="Barry K.W."/>
            <person name="Grigoriev I.V."/>
            <person name="Nagy L."/>
            <person name="Hibbett D."/>
            <person name="Henrissat B."/>
            <person name="Matheny P.B."/>
            <person name="Labbe J."/>
            <person name="Martin F."/>
        </authorList>
    </citation>
    <scope>NUCLEOTIDE SEQUENCE</scope>
    <source>
        <strain evidence="1">HHB10654</strain>
    </source>
</reference>
<protein>
    <submittedName>
        <fullName evidence="1">Uncharacterized protein</fullName>
    </submittedName>
</protein>
<accession>A0ACB8TDG2</accession>
<sequence>MPPPADTPRLTKKQKKASAFRDRKTGKPSKSTHTDDADELAHAVPVAEDQDVADAALSEAEGAPRDDAARTRAKRGGGGQDAAVVAPSKKRKRGAEGEGGPGAPAEGADSGGQKKRKRKGGAEQDVGVSAGDEAEGGEEVKGKGKEKGKQRLILFVGNLKYTTTKEEIQKHFAECDPPPTVRLLTPKQTRPGATVAKSKGCAFLEFTAKPAVQQALKLHQSDLDGRRINVELTAGGGGKSEARITKLKTRNKELSAQRTKRMQKEAADGEIPPARPQRFSTTSGEADAPPTKRTWTVGDVDDGETHRGGKSVKKRGAKKVKPWGTGVNAIPVG</sequence>
<evidence type="ECO:0000313" key="1">
    <source>
        <dbReference type="EMBL" id="KAI0066460.1"/>
    </source>
</evidence>
<proteinExistence type="predicted"/>
<name>A0ACB8TDG2_9AGAM</name>
<dbReference type="Proteomes" id="UP000814140">
    <property type="component" value="Unassembled WGS sequence"/>
</dbReference>
<reference evidence="1" key="2">
    <citation type="journal article" date="2022" name="New Phytol.">
        <title>Evolutionary transition to the ectomycorrhizal habit in the genomes of a hyperdiverse lineage of mushroom-forming fungi.</title>
        <authorList>
            <person name="Looney B."/>
            <person name="Miyauchi S."/>
            <person name="Morin E."/>
            <person name="Drula E."/>
            <person name="Courty P.E."/>
            <person name="Kohler A."/>
            <person name="Kuo A."/>
            <person name="LaButti K."/>
            <person name="Pangilinan J."/>
            <person name="Lipzen A."/>
            <person name="Riley R."/>
            <person name="Andreopoulos W."/>
            <person name="He G."/>
            <person name="Johnson J."/>
            <person name="Nolan M."/>
            <person name="Tritt A."/>
            <person name="Barry K.W."/>
            <person name="Grigoriev I.V."/>
            <person name="Nagy L.G."/>
            <person name="Hibbett D."/>
            <person name="Henrissat B."/>
            <person name="Matheny P.B."/>
            <person name="Labbe J."/>
            <person name="Martin F.M."/>
        </authorList>
    </citation>
    <scope>NUCLEOTIDE SEQUENCE</scope>
    <source>
        <strain evidence="1">HHB10654</strain>
    </source>
</reference>